<dbReference type="InterPro" id="IPR036575">
    <property type="entry name" value="TFIIS_cen_dom_sf"/>
</dbReference>
<dbReference type="GO" id="GO:0031440">
    <property type="term" value="P:regulation of mRNA 3'-end processing"/>
    <property type="evidence" value="ECO:0007669"/>
    <property type="project" value="TreeGrafter"/>
</dbReference>
<name>A0A3N4KUS7_9PEZI</name>
<reference evidence="18 19" key="1">
    <citation type="journal article" date="2018" name="Nat. Ecol. Evol.">
        <title>Pezizomycetes genomes reveal the molecular basis of ectomycorrhizal truffle lifestyle.</title>
        <authorList>
            <person name="Murat C."/>
            <person name="Payen T."/>
            <person name="Noel B."/>
            <person name="Kuo A."/>
            <person name="Morin E."/>
            <person name="Chen J."/>
            <person name="Kohler A."/>
            <person name="Krizsan K."/>
            <person name="Balestrini R."/>
            <person name="Da Silva C."/>
            <person name="Montanini B."/>
            <person name="Hainaut M."/>
            <person name="Levati E."/>
            <person name="Barry K.W."/>
            <person name="Belfiori B."/>
            <person name="Cichocki N."/>
            <person name="Clum A."/>
            <person name="Dockter R.B."/>
            <person name="Fauchery L."/>
            <person name="Guy J."/>
            <person name="Iotti M."/>
            <person name="Le Tacon F."/>
            <person name="Lindquist E.A."/>
            <person name="Lipzen A."/>
            <person name="Malagnac F."/>
            <person name="Mello A."/>
            <person name="Molinier V."/>
            <person name="Miyauchi S."/>
            <person name="Poulain J."/>
            <person name="Riccioni C."/>
            <person name="Rubini A."/>
            <person name="Sitrit Y."/>
            <person name="Splivallo R."/>
            <person name="Traeger S."/>
            <person name="Wang M."/>
            <person name="Zifcakova L."/>
            <person name="Wipf D."/>
            <person name="Zambonelli A."/>
            <person name="Paolocci F."/>
            <person name="Nowrousian M."/>
            <person name="Ottonello S."/>
            <person name="Baldrian P."/>
            <person name="Spatafora J.W."/>
            <person name="Henrissat B."/>
            <person name="Nagy L.G."/>
            <person name="Aury J.M."/>
            <person name="Wincker P."/>
            <person name="Grigoriev I.V."/>
            <person name="Bonfante P."/>
            <person name="Martin F.M."/>
        </authorList>
    </citation>
    <scope>NUCLEOTIDE SEQUENCE [LARGE SCALE GENOMIC DNA]</scope>
    <source>
        <strain evidence="18 19">CCBAS932</strain>
    </source>
</reference>
<dbReference type="FunFam" id="1.10.472.30:FF:000003">
    <property type="entry name" value="Transcription elongation factor S-II"/>
    <property type="match status" value="1"/>
</dbReference>
<dbReference type="InterPro" id="IPR035441">
    <property type="entry name" value="TFIIS/LEDGF_dom_sf"/>
</dbReference>
<gene>
    <name evidence="18" type="ORF">P167DRAFT_484624</name>
</gene>
<dbReference type="FunCoup" id="A0A3N4KUS7">
    <property type="interactions" value="943"/>
</dbReference>
<evidence type="ECO:0000313" key="18">
    <source>
        <dbReference type="EMBL" id="RPB14334.1"/>
    </source>
</evidence>
<dbReference type="PANTHER" id="PTHR11477">
    <property type="entry name" value="TRANSCRIPTION FACTOR S-II ZINC FINGER DOMAIN-CONTAINING PROTEIN"/>
    <property type="match status" value="1"/>
</dbReference>
<sequence>MDAKDVKAHVGNLEKGVKEKLPAQYLLDILGALKKEVVATEQLLRDTKVGMAVNKLRMNPDKTVSELAKEIVAKWKKDVHSKTKPGSTSDVKKERNSTASPTTGSNPMSPPKPSGKKPDSNSKVDPGKRNKTTDKITWAITSDQVRNNCIGAMYDALVLNELDATSDHIFTLAKAVESSVFSNNKSKTDQPYRRRMQVLFLNLKDTKNNLRSRVVSGEITAERLATMETSEMASAERRKQDQQIIAQNEKDSMMPKSEKSISDQLTCGKCGKKRVSYTQAQTRSADEPMTTFCTCELCGHRWKFS</sequence>
<evidence type="ECO:0000256" key="9">
    <source>
        <dbReference type="ARBA" id="ARBA00023242"/>
    </source>
</evidence>
<keyword evidence="6 13" id="KW-0805">Transcription regulation</keyword>
<dbReference type="PROSITE" id="PS51319">
    <property type="entry name" value="TFIIS_N"/>
    <property type="match status" value="1"/>
</dbReference>
<dbReference type="Proteomes" id="UP000277580">
    <property type="component" value="Unassembled WGS sequence"/>
</dbReference>
<protein>
    <recommendedName>
        <fullName evidence="13">Transcription elongation factor</fullName>
    </recommendedName>
</protein>
<dbReference type="InterPro" id="IPR035100">
    <property type="entry name" value="TF_IIS-typ"/>
</dbReference>
<dbReference type="AlphaFoldDB" id="A0A3N4KUS7"/>
<dbReference type="Gene3D" id="1.10.472.30">
    <property type="entry name" value="Transcription elongation factor S-II, central domain"/>
    <property type="match status" value="1"/>
</dbReference>
<dbReference type="FunFam" id="2.20.25.10:FF:000001">
    <property type="entry name" value="Probable Transcription elongation factor S-II"/>
    <property type="match status" value="1"/>
</dbReference>
<dbReference type="NCBIfam" id="TIGR01385">
    <property type="entry name" value="TFSII"/>
    <property type="match status" value="1"/>
</dbReference>
<feature type="domain" description="TFIIS-type" evidence="15">
    <location>
        <begin position="263"/>
        <end position="303"/>
    </location>
</feature>
<dbReference type="GO" id="GO:0006368">
    <property type="term" value="P:transcription elongation by RNA polymerase II"/>
    <property type="evidence" value="ECO:0007669"/>
    <property type="project" value="InterPro"/>
</dbReference>
<dbReference type="EMBL" id="ML119118">
    <property type="protein sequence ID" value="RPB14334.1"/>
    <property type="molecule type" value="Genomic_DNA"/>
</dbReference>
<evidence type="ECO:0000313" key="19">
    <source>
        <dbReference type="Proteomes" id="UP000277580"/>
    </source>
</evidence>
<keyword evidence="5 13" id="KW-0862">Zinc</keyword>
<dbReference type="GO" id="GO:0006362">
    <property type="term" value="P:transcription elongation by RNA polymerase I"/>
    <property type="evidence" value="ECO:0007669"/>
    <property type="project" value="TreeGrafter"/>
</dbReference>
<dbReference type="SMART" id="SM00440">
    <property type="entry name" value="ZnF_C2C2"/>
    <property type="match status" value="1"/>
</dbReference>
<evidence type="ECO:0000256" key="2">
    <source>
        <dbReference type="ARBA" id="ARBA00009647"/>
    </source>
</evidence>
<proteinExistence type="inferred from homology"/>
<dbReference type="InterPro" id="IPR001222">
    <property type="entry name" value="Znf_TFIIS"/>
</dbReference>
<organism evidence="18 19">
    <name type="scientific">Morchella conica CCBAS932</name>
    <dbReference type="NCBI Taxonomy" id="1392247"/>
    <lineage>
        <taxon>Eukaryota</taxon>
        <taxon>Fungi</taxon>
        <taxon>Dikarya</taxon>
        <taxon>Ascomycota</taxon>
        <taxon>Pezizomycotina</taxon>
        <taxon>Pezizomycetes</taxon>
        <taxon>Pezizales</taxon>
        <taxon>Morchellaceae</taxon>
        <taxon>Morchella</taxon>
    </lineage>
</organism>
<dbReference type="GO" id="GO:0000977">
    <property type="term" value="F:RNA polymerase II transcription regulatory region sequence-specific DNA binding"/>
    <property type="evidence" value="ECO:0007669"/>
    <property type="project" value="TreeGrafter"/>
</dbReference>
<dbReference type="InParanoid" id="A0A3N4KUS7"/>
<dbReference type="PROSITE" id="PS00466">
    <property type="entry name" value="ZF_TFIIS_1"/>
    <property type="match status" value="1"/>
</dbReference>
<accession>A0A3N4KUS7</accession>
<evidence type="ECO:0000259" key="15">
    <source>
        <dbReference type="PROSITE" id="PS51133"/>
    </source>
</evidence>
<dbReference type="GO" id="GO:0001139">
    <property type="term" value="F:RNA polymerase II complex recruiting activity"/>
    <property type="evidence" value="ECO:0007669"/>
    <property type="project" value="TreeGrafter"/>
</dbReference>
<evidence type="ECO:0000256" key="7">
    <source>
        <dbReference type="ARBA" id="ARBA00023125"/>
    </source>
</evidence>
<dbReference type="GO" id="GO:0003746">
    <property type="term" value="F:translation elongation factor activity"/>
    <property type="evidence" value="ECO:0007669"/>
    <property type="project" value="UniProtKB-KW"/>
</dbReference>
<evidence type="ECO:0000259" key="17">
    <source>
        <dbReference type="PROSITE" id="PS51321"/>
    </source>
</evidence>
<feature type="domain" description="TFIIS central" evidence="17">
    <location>
        <begin position="145"/>
        <end position="260"/>
    </location>
</feature>
<dbReference type="SUPFAM" id="SSF47676">
    <property type="entry name" value="Conserved domain common to transcription factors TFIIS, elongin A, CRSP70"/>
    <property type="match status" value="1"/>
</dbReference>
<dbReference type="GO" id="GO:0031564">
    <property type="term" value="P:transcription antitermination"/>
    <property type="evidence" value="ECO:0007669"/>
    <property type="project" value="TreeGrafter"/>
</dbReference>
<comment type="subcellular location">
    <subcellularLocation>
        <location evidence="1 12 13">Nucleus</location>
    </subcellularLocation>
</comment>
<feature type="region of interest" description="Disordered" evidence="14">
    <location>
        <begin position="77"/>
        <end position="131"/>
    </location>
</feature>
<dbReference type="PIRSF" id="PIRSF006704">
    <property type="entry name" value="TF_IIS"/>
    <property type="match status" value="1"/>
</dbReference>
<dbReference type="GO" id="GO:0008270">
    <property type="term" value="F:zinc ion binding"/>
    <property type="evidence" value="ECO:0007669"/>
    <property type="project" value="UniProtKB-UniRule"/>
</dbReference>
<dbReference type="InterPro" id="IPR003618">
    <property type="entry name" value="TFIIS_cen_dom"/>
</dbReference>
<dbReference type="Pfam" id="PF01096">
    <property type="entry name" value="Zn_ribbon_TFIIS"/>
    <property type="match status" value="1"/>
</dbReference>
<dbReference type="Pfam" id="PF07500">
    <property type="entry name" value="TFIIS_M"/>
    <property type="match status" value="1"/>
</dbReference>
<keyword evidence="18" id="KW-0648">Protein biosynthesis</keyword>
<dbReference type="OrthoDB" id="44867at2759"/>
<dbReference type="SUPFAM" id="SSF57783">
    <property type="entry name" value="Zinc beta-ribbon"/>
    <property type="match status" value="1"/>
</dbReference>
<evidence type="ECO:0000259" key="16">
    <source>
        <dbReference type="PROSITE" id="PS51319"/>
    </source>
</evidence>
<evidence type="ECO:0000256" key="5">
    <source>
        <dbReference type="ARBA" id="ARBA00022833"/>
    </source>
</evidence>
<dbReference type="GO" id="GO:0005634">
    <property type="term" value="C:nucleus"/>
    <property type="evidence" value="ECO:0007669"/>
    <property type="project" value="UniProtKB-SubCell"/>
</dbReference>
<dbReference type="STRING" id="1392247.A0A3N4KUS7"/>
<keyword evidence="4 11" id="KW-0863">Zinc-finger</keyword>
<dbReference type="InterPro" id="IPR003617">
    <property type="entry name" value="TFIIS/CRSP70_N_sub"/>
</dbReference>
<keyword evidence="7 13" id="KW-0238">DNA-binding</keyword>
<dbReference type="Gene3D" id="1.20.930.10">
    <property type="entry name" value="Conserved domain common to transcription factors TFIIS, elongin A, CRSP70"/>
    <property type="match status" value="1"/>
</dbReference>
<dbReference type="PROSITE" id="PS51321">
    <property type="entry name" value="TFIIS_CENTRAL"/>
    <property type="match status" value="1"/>
</dbReference>
<dbReference type="SUPFAM" id="SSF46942">
    <property type="entry name" value="Elongation factor TFIIS domain 2"/>
    <property type="match status" value="1"/>
</dbReference>
<evidence type="ECO:0000256" key="4">
    <source>
        <dbReference type="ARBA" id="ARBA00022771"/>
    </source>
</evidence>
<evidence type="ECO:0000256" key="3">
    <source>
        <dbReference type="ARBA" id="ARBA00022723"/>
    </source>
</evidence>
<dbReference type="SMART" id="SM00510">
    <property type="entry name" value="TFS2M"/>
    <property type="match status" value="1"/>
</dbReference>
<evidence type="ECO:0000256" key="13">
    <source>
        <dbReference type="RuleBase" id="RU368078"/>
    </source>
</evidence>
<dbReference type="CDD" id="cd00183">
    <property type="entry name" value="TFIIS_I"/>
    <property type="match status" value="1"/>
</dbReference>
<evidence type="ECO:0000256" key="1">
    <source>
        <dbReference type="ARBA" id="ARBA00004123"/>
    </source>
</evidence>
<feature type="domain" description="TFIIS N-terminal" evidence="16">
    <location>
        <begin position="1"/>
        <end position="82"/>
    </location>
</feature>
<evidence type="ECO:0000256" key="11">
    <source>
        <dbReference type="PROSITE-ProRule" id="PRU00472"/>
    </source>
</evidence>
<evidence type="ECO:0000256" key="14">
    <source>
        <dbReference type="SAM" id="MobiDB-lite"/>
    </source>
</evidence>
<dbReference type="CDD" id="cd13749">
    <property type="entry name" value="Zn-ribbon_TFIIS"/>
    <property type="match status" value="1"/>
</dbReference>
<keyword evidence="18" id="KW-0251">Elongation factor</keyword>
<keyword evidence="8 13" id="KW-0804">Transcription</keyword>
<evidence type="ECO:0000256" key="8">
    <source>
        <dbReference type="ARBA" id="ARBA00023163"/>
    </source>
</evidence>
<dbReference type="Pfam" id="PF08711">
    <property type="entry name" value="Med26"/>
    <property type="match status" value="1"/>
</dbReference>
<dbReference type="SMART" id="SM00509">
    <property type="entry name" value="TFS2N"/>
    <property type="match status" value="1"/>
</dbReference>
<keyword evidence="19" id="KW-1185">Reference proteome</keyword>
<keyword evidence="9 12" id="KW-0539">Nucleus</keyword>
<evidence type="ECO:0000256" key="12">
    <source>
        <dbReference type="PROSITE-ProRule" id="PRU00649"/>
    </source>
</evidence>
<keyword evidence="3 13" id="KW-0479">Metal-binding</keyword>
<dbReference type="InterPro" id="IPR006289">
    <property type="entry name" value="TFSII"/>
</dbReference>
<evidence type="ECO:0000256" key="6">
    <source>
        <dbReference type="ARBA" id="ARBA00023015"/>
    </source>
</evidence>
<dbReference type="Gene3D" id="2.20.25.10">
    <property type="match status" value="1"/>
</dbReference>
<dbReference type="FunFam" id="1.20.930.10:FF:000007">
    <property type="entry name" value="Transcription elongation factor S-II"/>
    <property type="match status" value="1"/>
</dbReference>
<dbReference type="InterPro" id="IPR017923">
    <property type="entry name" value="TFIIS_N"/>
</dbReference>
<dbReference type="PANTHER" id="PTHR11477:SF0">
    <property type="entry name" value="IP08861P-RELATED"/>
    <property type="match status" value="1"/>
</dbReference>
<feature type="compositionally biased region" description="Basic and acidic residues" evidence="14">
    <location>
        <begin position="116"/>
        <end position="131"/>
    </location>
</feature>
<comment type="function">
    <text evidence="10">Necessary for efficient RNA polymerase II transcription elongation past template-encoded arresting sites. The arresting sites in DNA have the property of trapping a certain fraction of elongating RNA polymerases that pass through, resulting in locked ternary complexes. Cleavage of the nascent transcript by S-II allows the resumption of elongation from the new 3'-terminus.</text>
</comment>
<evidence type="ECO:0000256" key="10">
    <source>
        <dbReference type="ARBA" id="ARBA00025408"/>
    </source>
</evidence>
<dbReference type="PROSITE" id="PS51133">
    <property type="entry name" value="ZF_TFIIS_2"/>
    <property type="match status" value="1"/>
</dbReference>
<comment type="similarity">
    <text evidence="2 13">Belongs to the TFS-II family.</text>
</comment>